<sequence length="142" mass="14535">MTIRRQGLGTIANGQNTNDPTPTFSGTAEAGATITLYENGTVIGTTTAQPDGAWSVSTSNAGKRKRTSSPPSPPMPQENSSPNSTAFTLTVDTTAPQTPILTSVVDDVAGGVTGNLANGQITNDNRPTLNGTAEAGQRGQYL</sequence>
<reference evidence="3 4" key="1">
    <citation type="submission" date="2018-12" db="EMBL/GenBank/DDBJ databases">
        <authorList>
            <consortium name="Pathogen Informatics"/>
        </authorList>
    </citation>
    <scope>NUCLEOTIDE SEQUENCE [LARGE SCALE GENOMIC DNA]</scope>
    <source>
        <strain evidence="3 4">NCTC6754</strain>
    </source>
</reference>
<feature type="compositionally biased region" description="Polar residues" evidence="1">
    <location>
        <begin position="116"/>
        <end position="131"/>
    </location>
</feature>
<dbReference type="Gene3D" id="3.30.420.430">
    <property type="match status" value="1"/>
</dbReference>
<evidence type="ECO:0000313" key="4">
    <source>
        <dbReference type="Proteomes" id="UP000269208"/>
    </source>
</evidence>
<evidence type="ECO:0000256" key="1">
    <source>
        <dbReference type="SAM" id="MobiDB-lite"/>
    </source>
</evidence>
<gene>
    <name evidence="3" type="primary">STY2875_2</name>
    <name evidence="3" type="ORF">NCTC6754_03882</name>
</gene>
<feature type="region of interest" description="Disordered" evidence="1">
    <location>
        <begin position="44"/>
        <end position="87"/>
    </location>
</feature>
<evidence type="ECO:0000259" key="2">
    <source>
        <dbReference type="Pfam" id="PF17936"/>
    </source>
</evidence>
<feature type="region of interest" description="Disordered" evidence="1">
    <location>
        <begin position="1"/>
        <end position="27"/>
    </location>
</feature>
<dbReference type="Pfam" id="PF17936">
    <property type="entry name" value="Big_6"/>
    <property type="match status" value="1"/>
</dbReference>
<dbReference type="InterPro" id="IPR041498">
    <property type="entry name" value="Big_6"/>
</dbReference>
<accession>A0A3S4LVG6</accession>
<feature type="domain" description="Bacterial Ig" evidence="2">
    <location>
        <begin position="19"/>
        <end position="61"/>
    </location>
</feature>
<dbReference type="EMBL" id="LR134190">
    <property type="protein sequence ID" value="VEB55532.1"/>
    <property type="molecule type" value="Genomic_DNA"/>
</dbReference>
<evidence type="ECO:0000313" key="3">
    <source>
        <dbReference type="EMBL" id="VEB55532.1"/>
    </source>
</evidence>
<name>A0A3S4LVG6_SALET</name>
<feature type="compositionally biased region" description="Polar residues" evidence="1">
    <location>
        <begin position="12"/>
        <end position="26"/>
    </location>
</feature>
<proteinExistence type="predicted"/>
<dbReference type="Proteomes" id="UP000269208">
    <property type="component" value="Chromosome"/>
</dbReference>
<feature type="compositionally biased region" description="Polar residues" evidence="1">
    <location>
        <begin position="44"/>
        <end position="61"/>
    </location>
</feature>
<protein>
    <submittedName>
        <fullName evidence="3">Large repetitive protein</fullName>
    </submittedName>
</protein>
<dbReference type="AlphaFoldDB" id="A0A3S4LVG6"/>
<organism evidence="3 4">
    <name type="scientific">Salmonella enterica I</name>
    <dbReference type="NCBI Taxonomy" id="59201"/>
    <lineage>
        <taxon>Bacteria</taxon>
        <taxon>Pseudomonadati</taxon>
        <taxon>Pseudomonadota</taxon>
        <taxon>Gammaproteobacteria</taxon>
        <taxon>Enterobacterales</taxon>
        <taxon>Enterobacteriaceae</taxon>
        <taxon>Salmonella</taxon>
    </lineage>
</organism>
<feature type="region of interest" description="Disordered" evidence="1">
    <location>
        <begin position="116"/>
        <end position="142"/>
    </location>
</feature>